<dbReference type="AlphaFoldDB" id="A0A5E4PGF6"/>
<dbReference type="PROSITE" id="PS50912">
    <property type="entry name" value="EAR"/>
    <property type="match status" value="4"/>
</dbReference>
<evidence type="ECO:0000313" key="5">
    <source>
        <dbReference type="Proteomes" id="UP000324194"/>
    </source>
</evidence>
<evidence type="ECO:0000256" key="3">
    <source>
        <dbReference type="SAM" id="SignalP"/>
    </source>
</evidence>
<dbReference type="PANTHER" id="PTHR15261:SF4">
    <property type="entry name" value="THROMBOSPONDIN-TYPE LAMININ G DOMAIN AND EAR REPEAT-CONTAINING PROTEIN"/>
    <property type="match status" value="1"/>
</dbReference>
<feature type="signal peptide" evidence="3">
    <location>
        <begin position="1"/>
        <end position="20"/>
    </location>
</feature>
<evidence type="ECO:0000256" key="2">
    <source>
        <dbReference type="ARBA" id="ARBA00022737"/>
    </source>
</evidence>
<accession>A0A5E4PGF6</accession>
<dbReference type="InterPro" id="IPR009039">
    <property type="entry name" value="EAR"/>
</dbReference>
<dbReference type="Pfam" id="PF03736">
    <property type="entry name" value="EPTP"/>
    <property type="match status" value="4"/>
</dbReference>
<evidence type="ECO:0008006" key="6">
    <source>
        <dbReference type="Google" id="ProtNLM"/>
    </source>
</evidence>
<keyword evidence="2" id="KW-0677">Repeat</keyword>
<dbReference type="Proteomes" id="UP000324194">
    <property type="component" value="Chromosome 1"/>
</dbReference>
<dbReference type="InterPro" id="IPR005492">
    <property type="entry name" value="EPTP"/>
</dbReference>
<dbReference type="InterPro" id="IPR011048">
    <property type="entry name" value="Haem_d1_sf"/>
</dbReference>
<evidence type="ECO:0000256" key="1">
    <source>
        <dbReference type="ARBA" id="ARBA00022729"/>
    </source>
</evidence>
<protein>
    <recommendedName>
        <fullName evidence="6">EPTP domain-containing protein</fullName>
    </recommendedName>
</protein>
<dbReference type="GO" id="GO:0007165">
    <property type="term" value="P:signal transduction"/>
    <property type="evidence" value="ECO:0007669"/>
    <property type="project" value="TreeGrafter"/>
</dbReference>
<name>A0A5E4PGF6_9COXI</name>
<gene>
    <name evidence="4" type="ORF">AQUSIP_08420</name>
</gene>
<keyword evidence="1 3" id="KW-0732">Signal</keyword>
<dbReference type="PANTHER" id="PTHR15261">
    <property type="entry name" value="THROMBOSPONDIN-TYPE LAMININ G DOMAIN AND EAR REPEAT-CONTAINING"/>
    <property type="match status" value="1"/>
</dbReference>
<dbReference type="SUPFAM" id="SSF51004">
    <property type="entry name" value="C-terminal (heme d1) domain of cytochrome cd1-nitrite reductase"/>
    <property type="match status" value="1"/>
</dbReference>
<reference evidence="4 5" key="1">
    <citation type="submission" date="2019-08" db="EMBL/GenBank/DDBJ databases">
        <authorList>
            <person name="Guy L."/>
        </authorList>
    </citation>
    <scope>NUCLEOTIDE SEQUENCE [LARGE SCALE GENOMIC DNA]</scope>
    <source>
        <strain evidence="4 5">SGT-108</strain>
    </source>
</reference>
<proteinExistence type="predicted"/>
<evidence type="ECO:0000313" key="4">
    <source>
        <dbReference type="EMBL" id="VVC75552.1"/>
    </source>
</evidence>
<feature type="chain" id="PRO_5022985702" description="EPTP domain-containing protein" evidence="3">
    <location>
        <begin position="21"/>
        <end position="384"/>
    </location>
</feature>
<keyword evidence="5" id="KW-1185">Reference proteome</keyword>
<sequence>MTMKRLLFFLFLLWMASASAQSAQVLVPCQYLKTSGARDITPFELNGAHFIAVSQLAADVEGLPANMNGGNADVPVIIYQWREGKFVEYQRIPGHGNEGAEFFTIGKRAFLAVASIESGPAPPFNLHSYSMIYEWDGKRFFPFQQFYAYASKSWKFFSIGKRHFLALANGVVPPASKAQADTSSTLFEWNGSRFEKFQSFPTKWAYGWSYFTIDGVHYLGLTDHLQSSSLYRWEKGKFVLFQAFTQPGGRSFRYFAIDGRHYLAFANISHASEIFLWNGKRFESYQTLNGAGGRNFTFFESGENKYLFQTRFITGQRANPETVLLSPLYLWKNHRFKTIQTITTYGGVNSAIIKTDDGMFLAVANSLAADQKFRVDSVIYKINS</sequence>
<dbReference type="EMBL" id="LR699119">
    <property type="protein sequence ID" value="VVC75552.1"/>
    <property type="molecule type" value="Genomic_DNA"/>
</dbReference>
<organism evidence="4 5">
    <name type="scientific">Aquicella siphonis</name>
    <dbReference type="NCBI Taxonomy" id="254247"/>
    <lineage>
        <taxon>Bacteria</taxon>
        <taxon>Pseudomonadati</taxon>
        <taxon>Pseudomonadota</taxon>
        <taxon>Gammaproteobacteria</taxon>
        <taxon>Legionellales</taxon>
        <taxon>Coxiellaceae</taxon>
        <taxon>Aquicella</taxon>
    </lineage>
</organism>
<dbReference type="KEGG" id="asip:AQUSIP_08420"/>